<name>A0ACC0VFX1_9STRA</name>
<organism evidence="1 2">
    <name type="scientific">Peronosclerospora sorghi</name>
    <dbReference type="NCBI Taxonomy" id="230839"/>
    <lineage>
        <taxon>Eukaryota</taxon>
        <taxon>Sar</taxon>
        <taxon>Stramenopiles</taxon>
        <taxon>Oomycota</taxon>
        <taxon>Peronosporomycetes</taxon>
        <taxon>Peronosporales</taxon>
        <taxon>Peronosporaceae</taxon>
        <taxon>Peronosclerospora</taxon>
    </lineage>
</organism>
<comment type="caution">
    <text evidence="1">The sequence shown here is derived from an EMBL/GenBank/DDBJ whole genome shotgun (WGS) entry which is preliminary data.</text>
</comment>
<dbReference type="Proteomes" id="UP001163321">
    <property type="component" value="Chromosome 9"/>
</dbReference>
<evidence type="ECO:0000313" key="2">
    <source>
        <dbReference type="Proteomes" id="UP001163321"/>
    </source>
</evidence>
<protein>
    <submittedName>
        <fullName evidence="1">Uncharacterized protein</fullName>
    </submittedName>
</protein>
<proteinExistence type="predicted"/>
<evidence type="ECO:0000313" key="1">
    <source>
        <dbReference type="EMBL" id="KAI9905365.1"/>
    </source>
</evidence>
<sequence>MVAQPPSEIPTLTEIKRSLPKDCFEASVPVSLYYTVRCLVIAGSLAFGLNYSRSLPLVESSSALDAALCMGYILLQGIVFWGFFTVGHDAGHGAFSRYHLLNFVVGTVMHSLVLTPFEPWKLSHRHHHKNTGNIDRDEIFYPQRKAVANPWSRNSTLMLGVAWFVYLFEGFPPRKVYHFNPFDPMFYHHQVSAVIISIIAQFAVAGLSIYLSFLLGLKTMIIYYYAPILVFGSMLVITTFLHHNDEETPWYGDSDWTYVRGNLSSVDRSYGSLINNLSHNIGTHQIHHLFPIIPHYKLNRATAAFRDAFPKLVRKSDEPILKAFFRIGRLYANYGVVEPDAKVFTLKEAKSASEVASKNKRL</sequence>
<dbReference type="EMBL" id="CM047588">
    <property type="protein sequence ID" value="KAI9905365.1"/>
    <property type="molecule type" value="Genomic_DNA"/>
</dbReference>
<reference evidence="1 2" key="1">
    <citation type="journal article" date="2022" name="bioRxiv">
        <title>The genome of the oomycete Peronosclerospora sorghi, a cosmopolitan pathogen of maize and sorghum, is inflated with dispersed pseudogenes.</title>
        <authorList>
            <person name="Fletcher K."/>
            <person name="Martin F."/>
            <person name="Isakeit T."/>
            <person name="Cavanaugh K."/>
            <person name="Magill C."/>
            <person name="Michelmore R."/>
        </authorList>
    </citation>
    <scope>NUCLEOTIDE SEQUENCE [LARGE SCALE GENOMIC DNA]</scope>
    <source>
        <strain evidence="1">P6</strain>
    </source>
</reference>
<gene>
    <name evidence="1" type="ORF">PsorP6_014354</name>
</gene>
<accession>A0ACC0VFX1</accession>
<keyword evidence="2" id="KW-1185">Reference proteome</keyword>